<accession>A0A5B7GEC1</accession>
<keyword evidence="2" id="KW-1185">Reference proteome</keyword>
<name>A0A5B7GEC1_PORTR</name>
<dbReference type="Proteomes" id="UP000324222">
    <property type="component" value="Unassembled WGS sequence"/>
</dbReference>
<sequence>MVPLALPHLYAHTSHTLPYALPLYMPLCRAPVVMHQRPYTPVHAHAPPVAIGAPPTPFRSALLASLLFSLQHIR</sequence>
<organism evidence="1 2">
    <name type="scientific">Portunus trituberculatus</name>
    <name type="common">Swimming crab</name>
    <name type="synonym">Neptunus trituberculatus</name>
    <dbReference type="NCBI Taxonomy" id="210409"/>
    <lineage>
        <taxon>Eukaryota</taxon>
        <taxon>Metazoa</taxon>
        <taxon>Ecdysozoa</taxon>
        <taxon>Arthropoda</taxon>
        <taxon>Crustacea</taxon>
        <taxon>Multicrustacea</taxon>
        <taxon>Malacostraca</taxon>
        <taxon>Eumalacostraca</taxon>
        <taxon>Eucarida</taxon>
        <taxon>Decapoda</taxon>
        <taxon>Pleocyemata</taxon>
        <taxon>Brachyura</taxon>
        <taxon>Eubrachyura</taxon>
        <taxon>Portunoidea</taxon>
        <taxon>Portunidae</taxon>
        <taxon>Portuninae</taxon>
        <taxon>Portunus</taxon>
    </lineage>
</organism>
<proteinExistence type="predicted"/>
<gene>
    <name evidence="1" type="ORF">E2C01_049845</name>
</gene>
<evidence type="ECO:0000313" key="2">
    <source>
        <dbReference type="Proteomes" id="UP000324222"/>
    </source>
</evidence>
<protein>
    <submittedName>
        <fullName evidence="1">Uncharacterized protein</fullName>
    </submittedName>
</protein>
<dbReference type="AlphaFoldDB" id="A0A5B7GEC1"/>
<comment type="caution">
    <text evidence="1">The sequence shown here is derived from an EMBL/GenBank/DDBJ whole genome shotgun (WGS) entry which is preliminary data.</text>
</comment>
<evidence type="ECO:0000313" key="1">
    <source>
        <dbReference type="EMBL" id="MPC55899.1"/>
    </source>
</evidence>
<reference evidence="1 2" key="1">
    <citation type="submission" date="2019-05" db="EMBL/GenBank/DDBJ databases">
        <title>Another draft genome of Portunus trituberculatus and its Hox gene families provides insights of decapod evolution.</title>
        <authorList>
            <person name="Jeong J.-H."/>
            <person name="Song I."/>
            <person name="Kim S."/>
            <person name="Choi T."/>
            <person name="Kim D."/>
            <person name="Ryu S."/>
            <person name="Kim W."/>
        </authorList>
    </citation>
    <scope>NUCLEOTIDE SEQUENCE [LARGE SCALE GENOMIC DNA]</scope>
    <source>
        <tissue evidence="1">Muscle</tissue>
    </source>
</reference>
<dbReference type="EMBL" id="VSRR010013532">
    <property type="protein sequence ID" value="MPC55899.1"/>
    <property type="molecule type" value="Genomic_DNA"/>
</dbReference>